<protein>
    <submittedName>
        <fullName evidence="1">Uncharacterized protein</fullName>
    </submittedName>
</protein>
<gene>
    <name evidence="1" type="ORF">SAMN00768000_1758</name>
</gene>
<dbReference type="EMBL" id="FWWY01000001">
    <property type="protein sequence ID" value="SMC04641.1"/>
    <property type="molecule type" value="Genomic_DNA"/>
</dbReference>
<dbReference type="OrthoDB" id="2084465at2"/>
<proteinExistence type="predicted"/>
<dbReference type="AlphaFoldDB" id="A0A1W1WEA3"/>
<dbReference type="Proteomes" id="UP000192660">
    <property type="component" value="Unassembled WGS sequence"/>
</dbReference>
<accession>A0A1W1WEA3</accession>
<keyword evidence="2" id="KW-1185">Reference proteome</keyword>
<evidence type="ECO:0000313" key="2">
    <source>
        <dbReference type="Proteomes" id="UP000192660"/>
    </source>
</evidence>
<name>A0A1W1WEA3_SULTA</name>
<evidence type="ECO:0000313" key="1">
    <source>
        <dbReference type="EMBL" id="SMC04641.1"/>
    </source>
</evidence>
<dbReference type="RefSeq" id="WP_020375787.1">
    <property type="nucleotide sequence ID" value="NZ_FWWY01000001.1"/>
</dbReference>
<organism evidence="1 2">
    <name type="scientific">Sulfobacillus thermosulfidooxidans (strain DSM 9293 / VKM B-1269 / AT-1)</name>
    <dbReference type="NCBI Taxonomy" id="929705"/>
    <lineage>
        <taxon>Bacteria</taxon>
        <taxon>Bacillati</taxon>
        <taxon>Bacillota</taxon>
        <taxon>Clostridia</taxon>
        <taxon>Eubacteriales</taxon>
        <taxon>Clostridiales Family XVII. Incertae Sedis</taxon>
        <taxon>Sulfobacillus</taxon>
    </lineage>
</organism>
<sequence>MIRKTRLAGYDFSIEKNPEGIHVSVKPTEGHAEARTEVFQMFDQFRKTARQNGVGPTEILAYWLKQQLGMK</sequence>
<reference evidence="2" key="1">
    <citation type="submission" date="2017-04" db="EMBL/GenBank/DDBJ databases">
        <authorList>
            <person name="Varghese N."/>
            <person name="Submissions S."/>
        </authorList>
    </citation>
    <scope>NUCLEOTIDE SEQUENCE [LARGE SCALE GENOMIC DNA]</scope>
    <source>
        <strain evidence="2">DSM 9293</strain>
    </source>
</reference>